<protein>
    <recommendedName>
        <fullName evidence="3">DUF2917 domain-containing protein</fullName>
    </recommendedName>
</protein>
<reference evidence="1 2" key="1">
    <citation type="submission" date="2019-08" db="EMBL/GenBank/DDBJ databases">
        <authorList>
            <person name="Peeters C."/>
        </authorList>
    </citation>
    <scope>NUCLEOTIDE SEQUENCE [LARGE SCALE GENOMIC DNA]</scope>
    <source>
        <strain evidence="1 2">LMG 31117</strain>
    </source>
</reference>
<dbReference type="OrthoDB" id="8720906at2"/>
<dbReference type="Proteomes" id="UP000383122">
    <property type="component" value="Unassembled WGS sequence"/>
</dbReference>
<dbReference type="AlphaFoldDB" id="A0A5E5AKR4"/>
<dbReference type="SUPFAM" id="SSF51182">
    <property type="entry name" value="RmlC-like cupins"/>
    <property type="match status" value="1"/>
</dbReference>
<evidence type="ECO:0000313" key="1">
    <source>
        <dbReference type="EMBL" id="VVE73656.1"/>
    </source>
</evidence>
<sequence>MICIGTVPALTDKVSSQLETAMREIRLFELDREQTVVWQSPAAERPQSLQVLQGLLWLTVEGEPHDHWLRAGESFEIRGGQRVWLGTWQERARMRVSQPAKTLSASGSGRMLGNGLRLVWRSLAVRLARRTKRAGGTLARLSRG</sequence>
<evidence type="ECO:0000313" key="2">
    <source>
        <dbReference type="Proteomes" id="UP000383122"/>
    </source>
</evidence>
<evidence type="ECO:0008006" key="3">
    <source>
        <dbReference type="Google" id="ProtNLM"/>
    </source>
</evidence>
<accession>A0A5E5AKR4</accession>
<proteinExistence type="predicted"/>
<gene>
    <name evidence="1" type="ORF">PAN31117_04762</name>
</gene>
<keyword evidence="2" id="KW-1185">Reference proteome</keyword>
<organism evidence="1 2">
    <name type="scientific">Pandoraea anapnoica</name>
    <dbReference type="NCBI Taxonomy" id="2508301"/>
    <lineage>
        <taxon>Bacteria</taxon>
        <taxon>Pseudomonadati</taxon>
        <taxon>Pseudomonadota</taxon>
        <taxon>Betaproteobacteria</taxon>
        <taxon>Burkholderiales</taxon>
        <taxon>Burkholderiaceae</taxon>
        <taxon>Pandoraea</taxon>
    </lineage>
</organism>
<dbReference type="Pfam" id="PF11142">
    <property type="entry name" value="DUF2917"/>
    <property type="match status" value="1"/>
</dbReference>
<dbReference type="InterPro" id="IPR021317">
    <property type="entry name" value="DUF2917"/>
</dbReference>
<name>A0A5E5AKR4_9BURK</name>
<dbReference type="InterPro" id="IPR011051">
    <property type="entry name" value="RmlC_Cupin_sf"/>
</dbReference>
<dbReference type="EMBL" id="CABPSP010000017">
    <property type="protein sequence ID" value="VVE73656.1"/>
    <property type="molecule type" value="Genomic_DNA"/>
</dbReference>